<dbReference type="Gene3D" id="3.40.50.720">
    <property type="entry name" value="NAD(P)-binding Rossmann-like Domain"/>
    <property type="match status" value="1"/>
</dbReference>
<dbReference type="PRINTS" id="PR00081">
    <property type="entry name" value="GDHRDH"/>
</dbReference>
<dbReference type="Pfam" id="PF13561">
    <property type="entry name" value="adh_short_C2"/>
    <property type="match status" value="1"/>
</dbReference>
<sequence length="261" mass="28139">MPFTIDLSDKVVLLTGSTAGIGLGIARQFARAGAHVAGCGLEAIEQAREFIQTVQSESGQTPLYVQADVTQPDDLARLVSETVARYGRIDILASNAGTNVFAGVDGCSEAEWEINLNLNLASHWRLARLCKPYLEAAPGGGIIVVNASCHAYSSLPGCFPYNVTKTALMGLVRSLTLEWSPTIRTVGVAPGFIDTRLNEAWFDTFPDPAAERARTEAQFPMRRLGTPDEIGGWFVFLASDYARFSAGQTYLIDGGRSVVMM</sequence>
<dbReference type="Proteomes" id="UP000488299">
    <property type="component" value="Unassembled WGS sequence"/>
</dbReference>
<dbReference type="EMBL" id="WELI01000001">
    <property type="protein sequence ID" value="KAB7733107.1"/>
    <property type="molecule type" value="Genomic_DNA"/>
</dbReference>
<dbReference type="InterPro" id="IPR036291">
    <property type="entry name" value="NAD(P)-bd_dom_sf"/>
</dbReference>
<dbReference type="AlphaFoldDB" id="A0A7J5U698"/>
<organism evidence="2 3">
    <name type="scientific">Rudanella paleaurantiibacter</name>
    <dbReference type="NCBI Taxonomy" id="2614655"/>
    <lineage>
        <taxon>Bacteria</taxon>
        <taxon>Pseudomonadati</taxon>
        <taxon>Bacteroidota</taxon>
        <taxon>Cytophagia</taxon>
        <taxon>Cytophagales</taxon>
        <taxon>Cytophagaceae</taxon>
        <taxon>Rudanella</taxon>
    </lineage>
</organism>
<evidence type="ECO:0000313" key="2">
    <source>
        <dbReference type="EMBL" id="KAB7733107.1"/>
    </source>
</evidence>
<evidence type="ECO:0000313" key="3">
    <source>
        <dbReference type="Proteomes" id="UP000488299"/>
    </source>
</evidence>
<reference evidence="2 3" key="1">
    <citation type="submission" date="2019-10" db="EMBL/GenBank/DDBJ databases">
        <title>Rudanella paleaurantiibacter sp. nov., isolated from sludge.</title>
        <authorList>
            <person name="Xu S.Q."/>
        </authorList>
    </citation>
    <scope>NUCLEOTIDE SEQUENCE [LARGE SCALE GENOMIC DNA]</scope>
    <source>
        <strain evidence="2 3">HX-22-17</strain>
    </source>
</reference>
<keyword evidence="3" id="KW-1185">Reference proteome</keyword>
<proteinExistence type="inferred from homology"/>
<comment type="caution">
    <text evidence="2">The sequence shown here is derived from an EMBL/GenBank/DDBJ whole genome shotgun (WGS) entry which is preliminary data.</text>
</comment>
<protein>
    <submittedName>
        <fullName evidence="2">SDR family oxidoreductase</fullName>
    </submittedName>
</protein>
<dbReference type="RefSeq" id="WP_152122947.1">
    <property type="nucleotide sequence ID" value="NZ_WELI01000001.1"/>
</dbReference>
<dbReference type="PANTHER" id="PTHR43943">
    <property type="entry name" value="DEHYDROGENASE/REDUCTASE (SDR FAMILY) MEMBER 4"/>
    <property type="match status" value="1"/>
</dbReference>
<dbReference type="InterPro" id="IPR002347">
    <property type="entry name" value="SDR_fam"/>
</dbReference>
<comment type="similarity">
    <text evidence="1">Belongs to the short-chain dehydrogenases/reductases (SDR) family.</text>
</comment>
<dbReference type="CDD" id="cd05233">
    <property type="entry name" value="SDR_c"/>
    <property type="match status" value="1"/>
</dbReference>
<dbReference type="PANTHER" id="PTHR43943:SF2">
    <property type="entry name" value="DEHYDROGENASE_REDUCTASE 4"/>
    <property type="match status" value="1"/>
</dbReference>
<dbReference type="FunFam" id="3.40.50.720:FF:000084">
    <property type="entry name" value="Short-chain dehydrogenase reductase"/>
    <property type="match status" value="1"/>
</dbReference>
<dbReference type="SUPFAM" id="SSF51735">
    <property type="entry name" value="NAD(P)-binding Rossmann-fold domains"/>
    <property type="match status" value="1"/>
</dbReference>
<accession>A0A7J5U698</accession>
<name>A0A7J5U698_9BACT</name>
<gene>
    <name evidence="2" type="ORF">F5984_03985</name>
</gene>
<evidence type="ECO:0000256" key="1">
    <source>
        <dbReference type="ARBA" id="ARBA00006484"/>
    </source>
</evidence>